<sequence>MIISRKHLAKEKLNKLKDGYSAYAETAEVASYIEKELSNLDMMVHIDRTPLGCWFIPEASNCGGHSH</sequence>
<gene>
    <name evidence="1" type="ORF">DL897_02020</name>
</gene>
<organism evidence="1 2">
    <name type="scientific">Thermoflavimicrobium daqui</name>
    <dbReference type="NCBI Taxonomy" id="2137476"/>
    <lineage>
        <taxon>Bacteria</taxon>
        <taxon>Bacillati</taxon>
        <taxon>Bacillota</taxon>
        <taxon>Bacilli</taxon>
        <taxon>Bacillales</taxon>
        <taxon>Thermoactinomycetaceae</taxon>
        <taxon>Thermoflavimicrobium</taxon>
    </lineage>
</organism>
<evidence type="ECO:0000313" key="2">
    <source>
        <dbReference type="Proteomes" id="UP000251213"/>
    </source>
</evidence>
<dbReference type="InterPro" id="IPR058867">
    <property type="entry name" value="YtzJ"/>
</dbReference>
<dbReference type="OrthoDB" id="2679903at2"/>
<keyword evidence="2" id="KW-1185">Reference proteome</keyword>
<name>A0A364K990_9BACL</name>
<dbReference type="Pfam" id="PF26326">
    <property type="entry name" value="YtzJ"/>
    <property type="match status" value="1"/>
</dbReference>
<protein>
    <submittedName>
        <fullName evidence="1">Uncharacterized protein</fullName>
    </submittedName>
</protein>
<dbReference type="RefSeq" id="WP_113657453.1">
    <property type="nucleotide sequence ID" value="NZ_KZ845663.1"/>
</dbReference>
<reference evidence="1 2" key="1">
    <citation type="submission" date="2018-06" db="EMBL/GenBank/DDBJ databases">
        <title>Thermoflavimicrobium daqus sp. nov., a thermophilic microbe isolated from Moutai-flavour Daqu.</title>
        <authorList>
            <person name="Wang X."/>
            <person name="Zhou H."/>
        </authorList>
    </citation>
    <scope>NUCLEOTIDE SEQUENCE [LARGE SCALE GENOMIC DNA]</scope>
    <source>
        <strain evidence="1 2">FBKL4.011</strain>
    </source>
</reference>
<dbReference type="AlphaFoldDB" id="A0A364K990"/>
<comment type="caution">
    <text evidence="1">The sequence shown here is derived from an EMBL/GenBank/DDBJ whole genome shotgun (WGS) entry which is preliminary data.</text>
</comment>
<dbReference type="EMBL" id="QJKK01000001">
    <property type="protein sequence ID" value="RAL26848.1"/>
    <property type="molecule type" value="Genomic_DNA"/>
</dbReference>
<accession>A0A364K990</accession>
<proteinExistence type="predicted"/>
<dbReference type="Proteomes" id="UP000251213">
    <property type="component" value="Unassembled WGS sequence"/>
</dbReference>
<reference evidence="1 2" key="2">
    <citation type="submission" date="2018-06" db="EMBL/GenBank/DDBJ databases">
        <authorList>
            <person name="Zhirakovskaya E."/>
        </authorList>
    </citation>
    <scope>NUCLEOTIDE SEQUENCE [LARGE SCALE GENOMIC DNA]</scope>
    <source>
        <strain evidence="1 2">FBKL4.011</strain>
    </source>
</reference>
<evidence type="ECO:0000313" key="1">
    <source>
        <dbReference type="EMBL" id="RAL26848.1"/>
    </source>
</evidence>